<feature type="transmembrane region" description="Helical" evidence="1">
    <location>
        <begin position="197"/>
        <end position="222"/>
    </location>
</feature>
<evidence type="ECO:0000313" key="3">
    <source>
        <dbReference type="Proteomes" id="UP000177982"/>
    </source>
</evidence>
<evidence type="ECO:0000256" key="1">
    <source>
        <dbReference type="SAM" id="Phobius"/>
    </source>
</evidence>
<feature type="transmembrane region" description="Helical" evidence="1">
    <location>
        <begin position="20"/>
        <end position="41"/>
    </location>
</feature>
<keyword evidence="1" id="KW-0812">Transmembrane</keyword>
<keyword evidence="1" id="KW-1133">Transmembrane helix</keyword>
<proteinExistence type="predicted"/>
<protein>
    <submittedName>
        <fullName evidence="2">Uncharacterized protein</fullName>
    </submittedName>
</protein>
<dbReference type="EMBL" id="MHQO01000033">
    <property type="protein sequence ID" value="OHA06371.1"/>
    <property type="molecule type" value="Genomic_DNA"/>
</dbReference>
<dbReference type="AlphaFoldDB" id="A0A1G2L6C4"/>
<dbReference type="Proteomes" id="UP000177982">
    <property type="component" value="Unassembled WGS sequence"/>
</dbReference>
<accession>A0A1G2L6C4</accession>
<feature type="transmembrane region" description="Helical" evidence="1">
    <location>
        <begin position="105"/>
        <end position="133"/>
    </location>
</feature>
<comment type="caution">
    <text evidence="2">The sequence shown here is derived from an EMBL/GenBank/DDBJ whole genome shotgun (WGS) entry which is preliminary data.</text>
</comment>
<reference evidence="2 3" key="1">
    <citation type="journal article" date="2016" name="Nat. Commun.">
        <title>Thousands of microbial genomes shed light on interconnected biogeochemical processes in an aquifer system.</title>
        <authorList>
            <person name="Anantharaman K."/>
            <person name="Brown C.T."/>
            <person name="Hug L.A."/>
            <person name="Sharon I."/>
            <person name="Castelle C.J."/>
            <person name="Probst A.J."/>
            <person name="Thomas B.C."/>
            <person name="Singh A."/>
            <person name="Wilkins M.J."/>
            <person name="Karaoz U."/>
            <person name="Brodie E.L."/>
            <person name="Williams K.H."/>
            <person name="Hubbard S.S."/>
            <person name="Banfield J.F."/>
        </authorList>
    </citation>
    <scope>NUCLEOTIDE SEQUENCE [LARGE SCALE GENOMIC DNA]</scope>
</reference>
<name>A0A1G2L6C4_9BACT</name>
<gene>
    <name evidence="2" type="ORF">A2934_00650</name>
</gene>
<organism evidence="2 3">
    <name type="scientific">Candidatus Sungbacteria bacterium RIFCSPLOWO2_01_FULL_47_10</name>
    <dbReference type="NCBI Taxonomy" id="1802276"/>
    <lineage>
        <taxon>Bacteria</taxon>
        <taxon>Candidatus Sungiibacteriota</taxon>
    </lineage>
</organism>
<feature type="transmembrane region" description="Helical" evidence="1">
    <location>
        <begin position="242"/>
        <end position="267"/>
    </location>
</feature>
<evidence type="ECO:0000313" key="2">
    <source>
        <dbReference type="EMBL" id="OHA06371.1"/>
    </source>
</evidence>
<feature type="transmembrane region" description="Helical" evidence="1">
    <location>
        <begin position="153"/>
        <end position="176"/>
    </location>
</feature>
<sequence>MQFPYIQIIKDAFRDYTKRFGVFFLIIYAFTAASELSRQVMLENFVRLQWEPDKFSYFHPLIFFPAAVAILLVFWGFASLYFCFIGMSAGQSVLNGLKNLHRYSLFVLLATFISFTAFMALPLIALTILRFFGIQMEIVTQDITMYLVALPPMLVLGVPGIYMAVSLSVAPFILVLEKRGLVASAWLSFQRVSRFSLKIASLLIGTFLGCGIIYILVLNGIFMAKLSLLADMSLRKESMLRVFIYSLPWVLVSIYFDLVVYHMYYFLKKDSEENGVKTVKQEEIAS</sequence>
<feature type="transmembrane region" description="Helical" evidence="1">
    <location>
        <begin position="61"/>
        <end position="84"/>
    </location>
</feature>
<keyword evidence="1" id="KW-0472">Membrane</keyword>